<dbReference type="AlphaFoldDB" id="A0A5N4E3E9"/>
<comment type="caution">
    <text evidence="2">The sequence shown here is derived from an EMBL/GenBank/DDBJ whole genome shotgun (WGS) entry which is preliminary data.</text>
</comment>
<protein>
    <submittedName>
        <fullName evidence="2">Uncharacterized protein</fullName>
    </submittedName>
</protein>
<evidence type="ECO:0000313" key="2">
    <source>
        <dbReference type="EMBL" id="KAB1277820.1"/>
    </source>
</evidence>
<organism evidence="2 3">
    <name type="scientific">Camelus dromedarius</name>
    <name type="common">Dromedary</name>
    <name type="synonym">Arabian camel</name>
    <dbReference type="NCBI Taxonomy" id="9838"/>
    <lineage>
        <taxon>Eukaryota</taxon>
        <taxon>Metazoa</taxon>
        <taxon>Chordata</taxon>
        <taxon>Craniata</taxon>
        <taxon>Vertebrata</taxon>
        <taxon>Euteleostomi</taxon>
        <taxon>Mammalia</taxon>
        <taxon>Eutheria</taxon>
        <taxon>Laurasiatheria</taxon>
        <taxon>Artiodactyla</taxon>
        <taxon>Tylopoda</taxon>
        <taxon>Camelidae</taxon>
        <taxon>Camelus</taxon>
    </lineage>
</organism>
<accession>A0A5N4E3E9</accession>
<name>A0A5N4E3E9_CAMDR</name>
<evidence type="ECO:0000313" key="3">
    <source>
        <dbReference type="Proteomes" id="UP000299084"/>
    </source>
</evidence>
<gene>
    <name evidence="2" type="ORF">Cadr_000005897</name>
</gene>
<keyword evidence="3" id="KW-1185">Reference proteome</keyword>
<dbReference type="EMBL" id="JWIN03000006">
    <property type="protein sequence ID" value="KAB1277820.1"/>
    <property type="molecule type" value="Genomic_DNA"/>
</dbReference>
<proteinExistence type="predicted"/>
<feature type="region of interest" description="Disordered" evidence="1">
    <location>
        <begin position="1"/>
        <end position="21"/>
    </location>
</feature>
<dbReference type="Proteomes" id="UP000299084">
    <property type="component" value="Unassembled WGS sequence"/>
</dbReference>
<evidence type="ECO:0000256" key="1">
    <source>
        <dbReference type="SAM" id="MobiDB-lite"/>
    </source>
</evidence>
<sequence length="81" mass="9186">MWSSQWMDPPNPLDEGIPQDYSSPTLHDLCATVPAQELPIDLQVASRVYHTADKKGHNTVIRVFGTSFFGGHYTDEEQRVR</sequence>
<reference evidence="2 3" key="1">
    <citation type="journal article" date="2019" name="Mol. Ecol. Resour.">
        <title>Improving Illumina assemblies with Hi-C and long reads: an example with the North African dromedary.</title>
        <authorList>
            <person name="Elbers J.P."/>
            <person name="Rogers M.F."/>
            <person name="Perelman P.L."/>
            <person name="Proskuryakova A.A."/>
            <person name="Serdyukova N.A."/>
            <person name="Johnson W.E."/>
            <person name="Horin P."/>
            <person name="Corander J."/>
            <person name="Murphy D."/>
            <person name="Burger P.A."/>
        </authorList>
    </citation>
    <scope>NUCLEOTIDE SEQUENCE [LARGE SCALE GENOMIC DNA]</scope>
    <source>
        <strain evidence="2">Drom800</strain>
        <tissue evidence="2">Blood</tissue>
    </source>
</reference>